<feature type="compositionally biased region" description="Basic and acidic residues" evidence="3">
    <location>
        <begin position="222"/>
        <end position="234"/>
    </location>
</feature>
<dbReference type="Pfam" id="PF13458">
    <property type="entry name" value="Peripla_BP_6"/>
    <property type="match status" value="1"/>
</dbReference>
<proteinExistence type="inferred from homology"/>
<gene>
    <name evidence="5" type="ORF">GL263_13375</name>
</gene>
<protein>
    <submittedName>
        <fullName evidence="5">ABC transporter substrate-binding protein</fullName>
    </submittedName>
</protein>
<dbReference type="Gene3D" id="3.40.50.2300">
    <property type="match status" value="1"/>
</dbReference>
<dbReference type="SUPFAM" id="SSF53822">
    <property type="entry name" value="Periplasmic binding protein-like I"/>
    <property type="match status" value="1"/>
</dbReference>
<dbReference type="Proteomes" id="UP000766698">
    <property type="component" value="Unassembled WGS sequence"/>
</dbReference>
<feature type="domain" description="Leucine-binding protein" evidence="4">
    <location>
        <begin position="78"/>
        <end position="414"/>
    </location>
</feature>
<feature type="region of interest" description="Disordered" evidence="3">
    <location>
        <begin position="1"/>
        <end position="30"/>
    </location>
</feature>
<reference evidence="6" key="1">
    <citation type="journal article" date="2020" name="Syst. Appl. Microbiol.">
        <title>Streptomyces alkaliterrae sp. nov., isolated from an alkaline soil, and emended descriptions of Streptomyces alkaliphilus, Streptomyces calidiresistens and Streptomyces durbertensis.</title>
        <authorList>
            <person name="Swiecimska M."/>
            <person name="Golinska P."/>
            <person name="Nouioui I."/>
            <person name="Wypij M."/>
            <person name="Rai M."/>
            <person name="Sangal V."/>
            <person name="Goodfellow M."/>
        </authorList>
    </citation>
    <scope>NUCLEOTIDE SEQUENCE [LARGE SCALE GENOMIC DNA]</scope>
    <source>
        <strain evidence="6">DSM 104538</strain>
    </source>
</reference>
<comment type="caution">
    <text evidence="5">The sequence shown here is derived from an EMBL/GenBank/DDBJ whole genome shotgun (WGS) entry which is preliminary data.</text>
</comment>
<sequence>MTARRRTPPSPNASRTSNDRRASTTTRRPPRVAALGTAMAMAGVALLSGCGGLPGLNGGSASGDPITVMTWAPVKTQATNMPGMPALAKTYARWVNANGGIAGRKLRVITCNEGNDSVRAAACAKRARDEGALAVVGSYSQHGHSFMPHLESVGIPYLGGYGNSAEEFTSPLSYPVNGGQAALVAGNGRQLAERCEKVSLVRPDTIAGDELPGLFNAGLAGGKRDRATDVRAPEDSADYTAEAERALTAAGAGKAPAGSGPAGNDPVGGDPAGGGTGIVGAAAPAEAPGSCVSAALGGRTSTFFDSFFRQQREHGRVEIGSVLGSVEQSLVNRTGGGKGPLEGANVTSWYPAGGEPVWDQMKDVVREYAFGDNRIDTYDPGVQTTWVAYTVLHRVLETLDGGKVTRQAIQRQLDVGDPVSTGGITPPLGWRYEDLLGTRSYPRLVNPMVNFQRVEKGRLVAAQRDPVNIASTLESAGSR</sequence>
<dbReference type="InterPro" id="IPR028081">
    <property type="entry name" value="Leu-bd"/>
</dbReference>
<dbReference type="EMBL" id="WMLF01000168">
    <property type="protein sequence ID" value="MBB1244548.1"/>
    <property type="molecule type" value="Genomic_DNA"/>
</dbReference>
<keyword evidence="6" id="KW-1185">Reference proteome</keyword>
<dbReference type="RefSeq" id="WP_182855904.1">
    <property type="nucleotide sequence ID" value="NZ_WMLF01000168.1"/>
</dbReference>
<comment type="similarity">
    <text evidence="1">Belongs to the leucine-binding protein family.</text>
</comment>
<evidence type="ECO:0000259" key="4">
    <source>
        <dbReference type="Pfam" id="PF13458"/>
    </source>
</evidence>
<name>A0ABR6EGV6_9ACTN</name>
<feature type="compositionally biased region" description="Low complexity" evidence="3">
    <location>
        <begin position="250"/>
        <end position="269"/>
    </location>
</feature>
<evidence type="ECO:0000256" key="1">
    <source>
        <dbReference type="ARBA" id="ARBA00010062"/>
    </source>
</evidence>
<evidence type="ECO:0000313" key="5">
    <source>
        <dbReference type="EMBL" id="MBB1244548.1"/>
    </source>
</evidence>
<feature type="region of interest" description="Disordered" evidence="3">
    <location>
        <begin position="250"/>
        <end position="275"/>
    </location>
</feature>
<evidence type="ECO:0000256" key="3">
    <source>
        <dbReference type="SAM" id="MobiDB-lite"/>
    </source>
</evidence>
<dbReference type="InterPro" id="IPR028082">
    <property type="entry name" value="Peripla_BP_I"/>
</dbReference>
<keyword evidence="2" id="KW-0732">Signal</keyword>
<accession>A0ABR6EGV6</accession>
<evidence type="ECO:0000313" key="6">
    <source>
        <dbReference type="Proteomes" id="UP000766698"/>
    </source>
</evidence>
<feature type="region of interest" description="Disordered" evidence="3">
    <location>
        <begin position="217"/>
        <end position="238"/>
    </location>
</feature>
<organism evidence="5 6">
    <name type="scientific">Streptomyces durbertensis</name>
    <dbReference type="NCBI Taxonomy" id="2448886"/>
    <lineage>
        <taxon>Bacteria</taxon>
        <taxon>Bacillati</taxon>
        <taxon>Actinomycetota</taxon>
        <taxon>Actinomycetes</taxon>
        <taxon>Kitasatosporales</taxon>
        <taxon>Streptomycetaceae</taxon>
        <taxon>Streptomyces</taxon>
    </lineage>
</organism>
<evidence type="ECO:0000256" key="2">
    <source>
        <dbReference type="ARBA" id="ARBA00022729"/>
    </source>
</evidence>